<gene>
    <name evidence="1" type="ORF">GCM10023188_16960</name>
</gene>
<reference evidence="2" key="1">
    <citation type="journal article" date="2019" name="Int. J. Syst. Evol. Microbiol.">
        <title>The Global Catalogue of Microorganisms (GCM) 10K type strain sequencing project: providing services to taxonomists for standard genome sequencing and annotation.</title>
        <authorList>
            <consortium name="The Broad Institute Genomics Platform"/>
            <consortium name="The Broad Institute Genome Sequencing Center for Infectious Disease"/>
            <person name="Wu L."/>
            <person name="Ma J."/>
        </authorList>
    </citation>
    <scope>NUCLEOTIDE SEQUENCE [LARGE SCALE GENOMIC DNA]</scope>
    <source>
        <strain evidence="2">JCM 17926</strain>
    </source>
</reference>
<evidence type="ECO:0000313" key="2">
    <source>
        <dbReference type="Proteomes" id="UP001500552"/>
    </source>
</evidence>
<dbReference type="EMBL" id="BAABHC010000006">
    <property type="protein sequence ID" value="GAA4430388.1"/>
    <property type="molecule type" value="Genomic_DNA"/>
</dbReference>
<keyword evidence="2" id="KW-1185">Reference proteome</keyword>
<dbReference type="RefSeq" id="WP_345158294.1">
    <property type="nucleotide sequence ID" value="NZ_BAABHC010000006.1"/>
</dbReference>
<evidence type="ECO:0000313" key="1">
    <source>
        <dbReference type="EMBL" id="GAA4430388.1"/>
    </source>
</evidence>
<name>A0ABP8LJ92_9BACT</name>
<comment type="caution">
    <text evidence="1">The sequence shown here is derived from an EMBL/GenBank/DDBJ whole genome shotgun (WGS) entry which is preliminary data.</text>
</comment>
<organism evidence="1 2">
    <name type="scientific">Pontibacter saemangeumensis</name>
    <dbReference type="NCBI Taxonomy" id="1084525"/>
    <lineage>
        <taxon>Bacteria</taxon>
        <taxon>Pseudomonadati</taxon>
        <taxon>Bacteroidota</taxon>
        <taxon>Cytophagia</taxon>
        <taxon>Cytophagales</taxon>
        <taxon>Hymenobacteraceae</taxon>
        <taxon>Pontibacter</taxon>
    </lineage>
</organism>
<proteinExistence type="predicted"/>
<dbReference type="Proteomes" id="UP001500552">
    <property type="component" value="Unassembled WGS sequence"/>
</dbReference>
<accession>A0ABP8LJ92</accession>
<sequence>MNELIDFSEKLSTCDFIAITPVSQDRMYCRFYADGLYVDRMFISHLSLLEDLILLSKDDEVIEENGISRLKNKYAEIPKTNDEESCSEPSNFE</sequence>
<protein>
    <submittedName>
        <fullName evidence="1">Uncharacterized protein</fullName>
    </submittedName>
</protein>